<dbReference type="Gene3D" id="3.30.565.10">
    <property type="entry name" value="Histidine kinase-like ATPase, C-terminal domain"/>
    <property type="match status" value="1"/>
</dbReference>
<comment type="catalytic activity">
    <reaction evidence="1">
        <text>ATP + protein L-histidine = ADP + protein N-phospho-L-histidine.</text>
        <dbReference type="EC" id="2.7.13.3"/>
    </reaction>
</comment>
<dbReference type="EC" id="2.7.13.3" evidence="3"/>
<dbReference type="Gene3D" id="1.10.287.130">
    <property type="match status" value="1"/>
</dbReference>
<dbReference type="GO" id="GO:0005886">
    <property type="term" value="C:plasma membrane"/>
    <property type="evidence" value="ECO:0007669"/>
    <property type="project" value="UniProtKB-SubCell"/>
</dbReference>
<dbReference type="PRINTS" id="PR00344">
    <property type="entry name" value="BCTRLSENSOR"/>
</dbReference>
<evidence type="ECO:0000256" key="13">
    <source>
        <dbReference type="ARBA" id="ARBA00023136"/>
    </source>
</evidence>
<dbReference type="Pfam" id="PF02518">
    <property type="entry name" value="HATPase_c"/>
    <property type="match status" value="1"/>
</dbReference>
<keyword evidence="12" id="KW-0902">Two-component regulatory system</keyword>
<dbReference type="InterPro" id="IPR003594">
    <property type="entry name" value="HATPase_dom"/>
</dbReference>
<proteinExistence type="predicted"/>
<dbReference type="Pfam" id="PF00512">
    <property type="entry name" value="HisKA"/>
    <property type="match status" value="1"/>
</dbReference>
<comment type="subcellular location">
    <subcellularLocation>
        <location evidence="2">Cell membrane</location>
        <topology evidence="2">Multi-pass membrane protein</topology>
    </subcellularLocation>
</comment>
<feature type="transmembrane region" description="Helical" evidence="14">
    <location>
        <begin position="6"/>
        <end position="24"/>
    </location>
</feature>
<evidence type="ECO:0000256" key="7">
    <source>
        <dbReference type="ARBA" id="ARBA00022692"/>
    </source>
</evidence>
<keyword evidence="11 14" id="KW-1133">Transmembrane helix</keyword>
<dbReference type="GO" id="GO:0000155">
    <property type="term" value="F:phosphorelay sensor kinase activity"/>
    <property type="evidence" value="ECO:0007669"/>
    <property type="project" value="InterPro"/>
</dbReference>
<feature type="domain" description="Histidine kinase" evidence="15">
    <location>
        <begin position="90"/>
        <end position="300"/>
    </location>
</feature>
<organism evidence="16">
    <name type="scientific">Staphylococcus aureus</name>
    <dbReference type="NCBI Taxonomy" id="1280"/>
    <lineage>
        <taxon>Bacteria</taxon>
        <taxon>Bacillati</taxon>
        <taxon>Bacillota</taxon>
        <taxon>Bacilli</taxon>
        <taxon>Bacillales</taxon>
        <taxon>Staphylococcaceae</taxon>
        <taxon>Staphylococcus</taxon>
    </lineage>
</organism>
<keyword evidence="5" id="KW-0597">Phosphoprotein</keyword>
<dbReference type="InterPro" id="IPR036097">
    <property type="entry name" value="HisK_dim/P_sf"/>
</dbReference>
<dbReference type="SUPFAM" id="SSF47384">
    <property type="entry name" value="Homodimeric domain of signal transducing histidine kinase"/>
    <property type="match status" value="1"/>
</dbReference>
<keyword evidence="10" id="KW-0067">ATP-binding</keyword>
<dbReference type="SMART" id="SM00387">
    <property type="entry name" value="HATPase_c"/>
    <property type="match status" value="1"/>
</dbReference>
<keyword evidence="6" id="KW-0808">Transferase</keyword>
<evidence type="ECO:0000256" key="12">
    <source>
        <dbReference type="ARBA" id="ARBA00023012"/>
    </source>
</evidence>
<dbReference type="PROSITE" id="PS50109">
    <property type="entry name" value="HIS_KIN"/>
    <property type="match status" value="1"/>
</dbReference>
<dbReference type="SMART" id="SM00388">
    <property type="entry name" value="HisKA"/>
    <property type="match status" value="1"/>
</dbReference>
<evidence type="ECO:0000256" key="6">
    <source>
        <dbReference type="ARBA" id="ARBA00022679"/>
    </source>
</evidence>
<name>Q5KTU8_STAAU</name>
<keyword evidence="8" id="KW-0547">Nucleotide-binding</keyword>
<dbReference type="AlphaFoldDB" id="Q5KTU8"/>
<evidence type="ECO:0000256" key="14">
    <source>
        <dbReference type="SAM" id="Phobius"/>
    </source>
</evidence>
<dbReference type="InterPro" id="IPR004358">
    <property type="entry name" value="Sig_transdc_His_kin-like_C"/>
</dbReference>
<evidence type="ECO:0000313" key="16">
    <source>
        <dbReference type="EMBL" id="BAD86535.1"/>
    </source>
</evidence>
<evidence type="ECO:0000256" key="1">
    <source>
        <dbReference type="ARBA" id="ARBA00000085"/>
    </source>
</evidence>
<accession>Q5KTU8</accession>
<dbReference type="PANTHER" id="PTHR45528">
    <property type="entry name" value="SENSOR HISTIDINE KINASE CPXA"/>
    <property type="match status" value="1"/>
</dbReference>
<dbReference type="InterPro" id="IPR036890">
    <property type="entry name" value="HATPase_C_sf"/>
</dbReference>
<reference evidence="16" key="1">
    <citation type="submission" date="2002-10" db="EMBL/GenBank/DDBJ databases">
        <title>Nucleotide sequence of PstI fragment A of pMS97 isolated from Staphylococcus aureus.</title>
        <authorList>
            <person name="Matsuoka M."/>
        </authorList>
    </citation>
    <scope>NUCLEOTIDE SEQUENCE</scope>
    <source>
        <plasmid evidence="16">pMS97</plasmid>
    </source>
</reference>
<keyword evidence="13 14" id="KW-0472">Membrane</keyword>
<evidence type="ECO:0000256" key="9">
    <source>
        <dbReference type="ARBA" id="ARBA00022777"/>
    </source>
</evidence>
<sequence>MFFIIMSIILMFSTIYLLLKLVLYKKELNNIRTQLQKYNKRFSNKKVDLTLINKNIEHLGIEINKLIDTHTQIYSQYKKVELNKKQEIEFMSHDLRTPLTSMLGYVQMAKDPHITENERLALIDSTKNQGERLEVLINDFFELSIIDSVDYHLNLDAINIKNVLQEIIISYYDQFKFKEIEPFIELPQQKVEIIGDLSAVTRVLENIIANVIKHSEGDVNISLKEEKTKIVVITENNAPNLNQGNVNQIFNRFYMVDRSRLGYGSGLGLSIAKRFMEKMNGEIYAQLKNGRISIFCEWYK</sequence>
<keyword evidence="16" id="KW-0614">Plasmid</keyword>
<dbReference type="CDD" id="cd00082">
    <property type="entry name" value="HisKA"/>
    <property type="match status" value="1"/>
</dbReference>
<dbReference type="SUPFAM" id="SSF55874">
    <property type="entry name" value="ATPase domain of HSP90 chaperone/DNA topoisomerase II/histidine kinase"/>
    <property type="match status" value="1"/>
</dbReference>
<geneLocation type="plasmid" evidence="16">
    <name>pMS97</name>
</geneLocation>
<evidence type="ECO:0000259" key="15">
    <source>
        <dbReference type="PROSITE" id="PS50109"/>
    </source>
</evidence>
<dbReference type="InterPro" id="IPR003661">
    <property type="entry name" value="HisK_dim/P_dom"/>
</dbReference>
<dbReference type="InterPro" id="IPR005467">
    <property type="entry name" value="His_kinase_dom"/>
</dbReference>
<dbReference type="CDD" id="cd00075">
    <property type="entry name" value="HATPase"/>
    <property type="match status" value="1"/>
</dbReference>
<evidence type="ECO:0000256" key="4">
    <source>
        <dbReference type="ARBA" id="ARBA00022475"/>
    </source>
</evidence>
<keyword evidence="9" id="KW-0418">Kinase</keyword>
<evidence type="ECO:0000256" key="11">
    <source>
        <dbReference type="ARBA" id="ARBA00022989"/>
    </source>
</evidence>
<dbReference type="GO" id="GO:0005524">
    <property type="term" value="F:ATP binding"/>
    <property type="evidence" value="ECO:0007669"/>
    <property type="project" value="UniProtKB-KW"/>
</dbReference>
<evidence type="ECO:0000256" key="3">
    <source>
        <dbReference type="ARBA" id="ARBA00012438"/>
    </source>
</evidence>
<evidence type="ECO:0000256" key="2">
    <source>
        <dbReference type="ARBA" id="ARBA00004651"/>
    </source>
</evidence>
<evidence type="ECO:0000256" key="8">
    <source>
        <dbReference type="ARBA" id="ARBA00022741"/>
    </source>
</evidence>
<dbReference type="InterPro" id="IPR050398">
    <property type="entry name" value="HssS/ArlS-like"/>
</dbReference>
<dbReference type="EMBL" id="AB092817">
    <property type="protein sequence ID" value="BAD86535.1"/>
    <property type="molecule type" value="Genomic_DNA"/>
</dbReference>
<keyword evidence="7 14" id="KW-0812">Transmembrane</keyword>
<dbReference type="PANTHER" id="PTHR45528:SF1">
    <property type="entry name" value="SENSOR HISTIDINE KINASE CPXA"/>
    <property type="match status" value="1"/>
</dbReference>
<evidence type="ECO:0000256" key="5">
    <source>
        <dbReference type="ARBA" id="ARBA00022553"/>
    </source>
</evidence>
<evidence type="ECO:0000256" key="10">
    <source>
        <dbReference type="ARBA" id="ARBA00022840"/>
    </source>
</evidence>
<protein>
    <recommendedName>
        <fullName evidence="3">histidine kinase</fullName>
        <ecNumber evidence="3">2.7.13.3</ecNumber>
    </recommendedName>
</protein>
<keyword evidence="4" id="KW-1003">Cell membrane</keyword>